<protein>
    <submittedName>
        <fullName evidence="3">Type IV pilus biogenesis protein PilP</fullName>
    </submittedName>
</protein>
<sequence length="236" mass="23363">MRRRGIFMPVRNRAATAAVIATTILILPALAGPGARADADTAVPGTGSATAAKVADTSPVTVSPEAGTTVATAATAGSDVATAATAASASTPPVPPPGSITLGMLEQIQQKNLLLAAKVQTAQLQRQLEEAGSEGTISAGTGTVTSPGGMSPSSSVPGVPGQQNGSVSSRDRTIPRPQVLEISGKGSALRALLQMPDGSQPEVSAGSRVVIGKSTLTVSRISLSGVTLSDGSELSF</sequence>
<organism evidence="3">
    <name type="scientific">Salmonella enterica</name>
    <name type="common">Salmonella choleraesuis</name>
    <dbReference type="NCBI Taxonomy" id="28901"/>
    <lineage>
        <taxon>Bacteria</taxon>
        <taxon>Pseudomonadati</taxon>
        <taxon>Pseudomonadota</taxon>
        <taxon>Gammaproteobacteria</taxon>
        <taxon>Enterobacterales</taxon>
        <taxon>Enterobacteriaceae</taxon>
        <taxon>Salmonella</taxon>
    </lineage>
</organism>
<dbReference type="NCBIfam" id="TIGR03021">
    <property type="entry name" value="pilP_fam"/>
    <property type="match status" value="1"/>
</dbReference>
<dbReference type="InterPro" id="IPR022753">
    <property type="entry name" value="T4SS_pilus_biogen_PilP"/>
</dbReference>
<feature type="chain" id="PRO_5027676653" evidence="2">
    <location>
        <begin position="32"/>
        <end position="236"/>
    </location>
</feature>
<feature type="signal peptide" evidence="2">
    <location>
        <begin position="1"/>
        <end position="31"/>
    </location>
</feature>
<name>A0A757VRF9_SALER</name>
<accession>A0A757VRF9</accession>
<reference evidence="3" key="1">
    <citation type="journal article" date="2018" name="Genome Biol.">
        <title>SKESA: strategic k-mer extension for scrupulous assemblies.</title>
        <authorList>
            <person name="Souvorov A."/>
            <person name="Agarwala R."/>
            <person name="Lipman D.J."/>
        </authorList>
    </citation>
    <scope>NUCLEOTIDE SEQUENCE</scope>
    <source>
        <strain evidence="3">MA.CK_94/00004459</strain>
    </source>
</reference>
<evidence type="ECO:0000256" key="1">
    <source>
        <dbReference type="SAM" id="MobiDB-lite"/>
    </source>
</evidence>
<gene>
    <name evidence="3" type="primary">pilP</name>
    <name evidence="3" type="ORF">G8S40_001947</name>
</gene>
<evidence type="ECO:0000313" key="3">
    <source>
        <dbReference type="EMBL" id="HAG0927966.1"/>
    </source>
</evidence>
<comment type="caution">
    <text evidence="3">The sequence shown here is derived from an EMBL/GenBank/DDBJ whole genome shotgun (WGS) entry which is preliminary data.</text>
</comment>
<dbReference type="AlphaFoldDB" id="A0A757VRF9"/>
<keyword evidence="2" id="KW-0732">Signal</keyword>
<dbReference type="EMBL" id="DAAXGR010000004">
    <property type="protein sequence ID" value="HAG0927966.1"/>
    <property type="molecule type" value="Genomic_DNA"/>
</dbReference>
<feature type="compositionally biased region" description="Low complexity" evidence="1">
    <location>
        <begin position="140"/>
        <end position="161"/>
    </location>
</feature>
<feature type="region of interest" description="Disordered" evidence="1">
    <location>
        <begin position="129"/>
        <end position="178"/>
    </location>
</feature>
<evidence type="ECO:0000256" key="2">
    <source>
        <dbReference type="SAM" id="SignalP"/>
    </source>
</evidence>
<reference evidence="3" key="2">
    <citation type="submission" date="2020-02" db="EMBL/GenBank/DDBJ databases">
        <authorList>
            <consortium name="NCBI Pathogen Detection Project"/>
        </authorList>
    </citation>
    <scope>NUCLEOTIDE SEQUENCE</scope>
    <source>
        <strain evidence="3">MA.CK_94/00004459</strain>
    </source>
</reference>
<proteinExistence type="predicted"/>